<evidence type="ECO:0000313" key="1">
    <source>
        <dbReference type="EMBL" id="MFC0262885.1"/>
    </source>
</evidence>
<keyword evidence="1" id="KW-0560">Oxidoreductase</keyword>
<keyword evidence="2" id="KW-1185">Reference proteome</keyword>
<dbReference type="RefSeq" id="WP_382387341.1">
    <property type="nucleotide sequence ID" value="NZ_JBHLWI010000027.1"/>
</dbReference>
<gene>
    <name evidence="1" type="ORF">ACFFIP_09340</name>
</gene>
<reference evidence="1 2" key="1">
    <citation type="submission" date="2024-09" db="EMBL/GenBank/DDBJ databases">
        <authorList>
            <person name="Sun Q."/>
            <person name="Mori K."/>
        </authorList>
    </citation>
    <scope>NUCLEOTIDE SEQUENCE [LARGE SCALE GENOMIC DNA]</scope>
    <source>
        <strain evidence="1 2">CCM 7650</strain>
    </source>
</reference>
<dbReference type="EMBL" id="JBHLWI010000027">
    <property type="protein sequence ID" value="MFC0262885.1"/>
    <property type="molecule type" value="Genomic_DNA"/>
</dbReference>
<comment type="caution">
    <text evidence="1">The sequence shown here is derived from an EMBL/GenBank/DDBJ whole genome shotgun (WGS) entry which is preliminary data.</text>
</comment>
<organism evidence="1 2">
    <name type="scientific">Fontibacter flavus</name>
    <dbReference type="NCBI Taxonomy" id="654838"/>
    <lineage>
        <taxon>Bacteria</taxon>
        <taxon>Pseudomonadati</taxon>
        <taxon>Bacteroidota</taxon>
        <taxon>Cytophagia</taxon>
        <taxon>Cytophagales</taxon>
        <taxon>Cyclobacteriaceae</taxon>
        <taxon>Fontibacter</taxon>
    </lineage>
</organism>
<evidence type="ECO:0000313" key="2">
    <source>
        <dbReference type="Proteomes" id="UP001589797"/>
    </source>
</evidence>
<proteinExistence type="predicted"/>
<protein>
    <submittedName>
        <fullName evidence="1">Spheroidene monooxygenase</fullName>
    </submittedName>
</protein>
<dbReference type="CDD" id="cd21650">
    <property type="entry name" value="CrtA-like"/>
    <property type="match status" value="1"/>
</dbReference>
<sequence>MTQLLSLRFNFSKYDQSEFFKLLGAGSGLGYRAWPKFGVVGVFMIWKSEEGAKKFFESKTFKRIQESCKEQFTVLMQPTSSRGTWSGFGNWRISDYEKDPKGIVCALTRATIKKKYLIDFWKMVPTISKTQKDYRGLIFSQGIGEVPILEQATFTIWESVQSMEEFAYTSFHGKAVQRVRQANGFKEQMFTRFKPIMTLGSWQGKNILAEYHVPEISTLNTVAEPVALPI</sequence>
<dbReference type="GO" id="GO:0004497">
    <property type="term" value="F:monooxygenase activity"/>
    <property type="evidence" value="ECO:0007669"/>
    <property type="project" value="UniProtKB-KW"/>
</dbReference>
<keyword evidence="1" id="KW-0503">Monooxygenase</keyword>
<accession>A0ABV6FSN4</accession>
<dbReference type="Proteomes" id="UP001589797">
    <property type="component" value="Unassembled WGS sequence"/>
</dbReference>
<name>A0ABV6FSN4_9BACT</name>
<dbReference type="InterPro" id="IPR049574">
    <property type="entry name" value="CrtA-like"/>
</dbReference>